<dbReference type="STRING" id="181874.A0A409VAH5"/>
<feature type="compositionally biased region" description="Low complexity" evidence="1">
    <location>
        <begin position="1"/>
        <end position="15"/>
    </location>
</feature>
<dbReference type="PANTHER" id="PTHR21456:SF1">
    <property type="entry name" value="C2 NT-TYPE DOMAIN-CONTAINING PROTEIN"/>
    <property type="match status" value="1"/>
</dbReference>
<dbReference type="Pfam" id="PF10358">
    <property type="entry name" value="NT-C2"/>
    <property type="match status" value="1"/>
</dbReference>
<name>A0A409VAH5_9AGAR</name>
<feature type="compositionally biased region" description="Acidic residues" evidence="1">
    <location>
        <begin position="714"/>
        <end position="732"/>
    </location>
</feature>
<feature type="region of interest" description="Disordered" evidence="1">
    <location>
        <begin position="714"/>
        <end position="917"/>
    </location>
</feature>
<sequence>MSSNHGHNSSNSSGSPTKETFVDDGLKAPRPHGLFQRLGGNNNSNLNLADTMQERPVTPVNQFHSGPLHAPPMSSLSANVSTGSTSTTAPRIRAQLGHLLPRHAYFQAEVQVHQISNVPLVSGEFAVRWKFKGVHIPSGSKQGILNRVKAKAKAEKEKRDGKGKPTEDVTIPSLGGIISPAGGTHTLPSPVERSASGSHSIAPSVTAPSVSSRSSYSSHSQPSHTNSNISSSTNQTLTASDSNSNTPTSSTLFSPSITSQNNPSPSSIPSTSTGSTITTPASSTPARGMTHYLPLKDHSVTWSCVLSPILKMDIDRETHDLLPCQLKLVVLQKIDDEDAKTKGSASNPRLGVVYLNLAEYVDKDGEEETGDGSKRKKRGKKEGPPTGIERSYLLKESKINATLKVNSNITSFLLTVRLTFLHGESNYIAPPLPQGGVLTGIAGFLKQNEAVRKRPRALVLDLEESNEMRAGDVDGSITARTLRTATLGIGAMPGTPRSIGTMLPPRTARTLGGYGDAPFTPIPPVSQTAVSKHRVLRDIVQEDDDEDCSNRERAISPITGRPIPRRTITQGTSGTYTSSSPSPSSPSQPNSPVFTSPSRRVIYGSPRALSPQPSGTSPARQKGDPYANADADLALGLLAVDIHRLPAPGFPGGLGSRTKATEALIDAIFNPIAIRVPQGALPPGSVQESEYTTVEEEERIRRRYETPFVRYEEIVETEVPAEESGEATDTDGEGYRDAEGWTDAEVERDAPDTAKPPSPSTARPDGQPEGKPGRWILRKKVVATAVTTSQVPIEQHRHVRRNTRDSNSDASIAASGYSVSTGASNTTSSSSRRNSEDAGFGRRRRDAYETSSVQSHTNGHGAANTNSEASGSTFQVGGEGHATSSHTGKAHHLGASMRDWWKRHAGSRPGTPTGIKA</sequence>
<feature type="compositionally biased region" description="Basic and acidic residues" evidence="1">
    <location>
        <begin position="733"/>
        <end position="752"/>
    </location>
</feature>
<feature type="region of interest" description="Disordered" evidence="1">
    <location>
        <begin position="1"/>
        <end position="42"/>
    </location>
</feature>
<evidence type="ECO:0000259" key="2">
    <source>
        <dbReference type="PROSITE" id="PS51840"/>
    </source>
</evidence>
<dbReference type="AlphaFoldDB" id="A0A409VAH5"/>
<feature type="domain" description="C2 NT-type" evidence="2">
    <location>
        <begin position="96"/>
        <end position="411"/>
    </location>
</feature>
<feature type="compositionally biased region" description="Polar residues" evidence="1">
    <location>
        <begin position="849"/>
        <end position="875"/>
    </location>
</feature>
<comment type="caution">
    <text evidence="3">The sequence shown here is derived from an EMBL/GenBank/DDBJ whole genome shotgun (WGS) entry which is preliminary data.</text>
</comment>
<dbReference type="InterPro" id="IPR039931">
    <property type="entry name" value="EEIG1/2-like"/>
</dbReference>
<dbReference type="PANTHER" id="PTHR21456">
    <property type="entry name" value="FAMILY WITH SEQUENCE SIMILARITY 102"/>
    <property type="match status" value="1"/>
</dbReference>
<dbReference type="OrthoDB" id="3365224at2759"/>
<reference evidence="3 4" key="1">
    <citation type="journal article" date="2018" name="Evol. Lett.">
        <title>Horizontal gene cluster transfer increased hallucinogenic mushroom diversity.</title>
        <authorList>
            <person name="Reynolds H.T."/>
            <person name="Vijayakumar V."/>
            <person name="Gluck-Thaler E."/>
            <person name="Korotkin H.B."/>
            <person name="Matheny P.B."/>
            <person name="Slot J.C."/>
        </authorList>
    </citation>
    <scope>NUCLEOTIDE SEQUENCE [LARGE SCALE GENOMIC DNA]</scope>
    <source>
        <strain evidence="3 4">2629</strain>
    </source>
</reference>
<dbReference type="PROSITE" id="PS51840">
    <property type="entry name" value="C2_NT"/>
    <property type="match status" value="1"/>
</dbReference>
<evidence type="ECO:0000313" key="3">
    <source>
        <dbReference type="EMBL" id="PPQ63892.1"/>
    </source>
</evidence>
<organism evidence="3 4">
    <name type="scientific">Panaeolus cyanescens</name>
    <dbReference type="NCBI Taxonomy" id="181874"/>
    <lineage>
        <taxon>Eukaryota</taxon>
        <taxon>Fungi</taxon>
        <taxon>Dikarya</taxon>
        <taxon>Basidiomycota</taxon>
        <taxon>Agaricomycotina</taxon>
        <taxon>Agaricomycetes</taxon>
        <taxon>Agaricomycetidae</taxon>
        <taxon>Agaricales</taxon>
        <taxon>Agaricineae</taxon>
        <taxon>Galeropsidaceae</taxon>
        <taxon>Panaeolus</taxon>
    </lineage>
</organism>
<dbReference type="EMBL" id="NHTK01006105">
    <property type="protein sequence ID" value="PPQ63892.1"/>
    <property type="molecule type" value="Genomic_DNA"/>
</dbReference>
<feature type="compositionally biased region" description="Low complexity" evidence="1">
    <location>
        <begin position="200"/>
        <end position="285"/>
    </location>
</feature>
<accession>A0A409VAH5</accession>
<keyword evidence="4" id="KW-1185">Reference proteome</keyword>
<dbReference type="Proteomes" id="UP000284842">
    <property type="component" value="Unassembled WGS sequence"/>
</dbReference>
<feature type="region of interest" description="Disordered" evidence="1">
    <location>
        <begin position="364"/>
        <end position="388"/>
    </location>
</feature>
<feature type="region of interest" description="Disordered" evidence="1">
    <location>
        <begin position="153"/>
        <end position="285"/>
    </location>
</feature>
<protein>
    <recommendedName>
        <fullName evidence="2">C2 NT-type domain-containing protein</fullName>
    </recommendedName>
</protein>
<feature type="compositionally biased region" description="Polar residues" evidence="1">
    <location>
        <begin position="567"/>
        <end position="577"/>
    </location>
</feature>
<feature type="region of interest" description="Disordered" evidence="1">
    <location>
        <begin position="541"/>
        <end position="627"/>
    </location>
</feature>
<dbReference type="InParanoid" id="A0A409VAH5"/>
<proteinExistence type="predicted"/>
<feature type="compositionally biased region" description="Basic and acidic residues" evidence="1">
    <location>
        <begin position="153"/>
        <end position="167"/>
    </location>
</feature>
<evidence type="ECO:0000256" key="1">
    <source>
        <dbReference type="SAM" id="MobiDB-lite"/>
    </source>
</evidence>
<evidence type="ECO:0000313" key="4">
    <source>
        <dbReference type="Proteomes" id="UP000284842"/>
    </source>
</evidence>
<feature type="compositionally biased region" description="Low complexity" evidence="1">
    <location>
        <begin position="578"/>
        <end position="592"/>
    </location>
</feature>
<gene>
    <name evidence="3" type="ORF">CVT24_010359</name>
</gene>
<dbReference type="InterPro" id="IPR019448">
    <property type="entry name" value="NT-C2"/>
</dbReference>